<name>A0A0F9RK36_9ZZZZ</name>
<gene>
    <name evidence="2" type="ORF">LCGC14_0635180</name>
</gene>
<sequence>MTIRVALRHSTHYDFDRPINVGPHQIRLKPAPHCRTPIEAYSLKVSGGEYYINWQQDPFGNHIARLVFPDKMEKLHIDVEVLAPMTVINPFDFFVEEYAENFPFKYSKELKHELEPYLDTEEPGPLLQEWLQGVSTREMTVSDFLVEINQRLSQDIDYLIRMEPGVQSAEETLKLKRGSCRDSAWLLVQILRNLGLAARFASGYLIQLTADVKALDGPSGTDVDFTDLHAWTEVFLPGAGWVGLDPTSGLFAGEGHLPLAATPEPSSAAPITGATDKCEVTFDFQMSVTRVHEDPRVTLPYSEEQWEEINALGAVVDARLDEQDVRLTMGGEPTFVSVDDMDAPEWTIAAQGPTKRGLSEALLRRLRPHYAPNSLIHYQQGKWYPGEPLPRWALACYWRRDGKPMWQDDQWLADIDKDYGYDDTQAQLFAETLVKRLGLSAQYLIPCYEDTYYYLWIEQTLPADIDLIKEDLKDEETRIRLSRLLERGLDEVTGFALPLAAGTAKNVWQTTEWPLRRENLYLVPGDSPMGLRLPLSALPEKKREEPQPTSLFEQAKELTDIHGEVARLYSARQQVNTLGRGQGSHQATTGQVWQEQIPTLQEEGIIGTALCIEPRDGKLFVFMPPLTQLESYLSLLATLEQTAAELKMPICIEGYAPPSDTRIEKFMITPDPGVIEVNVMPAGNWPDLVKNTEILYEEARLTRLGTEKFMLDGRHTGTGGGNHVTLGGRTPADSPFLRRPDLLASMLTFWQHHPSLSYLFSGMFLGPTSQAPRIDEARHEALYELEIAFSQIPKGEVPQPWLVDRLVRNLLTDITGNTHRAEFCVDKMYSPDSSTGRLGLLELRGFEMPPHARMSLMQQLLIRALVARFFAEPYRKPLARWGTALHDKWMMPHYIWGDICDVLEDLRSHGFAFKNEWFAPFLEFRFPHAGEVQYGDARVELRQAIEPWHVLGEEVSGGGTARYVDSSVERMEVKVRDFNSARYTLTCNGFKVPLQPTGVAGEAVAAVRFRAWQPPSALHPMITIHAPLVFDLVDNWNQRSVGGCTYHVVHPGGRGYETFPVNANEAEARRRTRFWDYGHTQGSMADIQQATGQEYPHTLDLRRAGVADPGL</sequence>
<dbReference type="Pfam" id="PF09899">
    <property type="entry name" value="DUF2126"/>
    <property type="match status" value="1"/>
</dbReference>
<dbReference type="PANTHER" id="PTHR33490">
    <property type="entry name" value="BLR5614 PROTEIN-RELATED"/>
    <property type="match status" value="1"/>
</dbReference>
<dbReference type="Pfam" id="PF08379">
    <property type="entry name" value="Bact_transglu_N"/>
    <property type="match status" value="1"/>
</dbReference>
<dbReference type="AlphaFoldDB" id="A0A0F9RK36"/>
<dbReference type="InterPro" id="IPR038765">
    <property type="entry name" value="Papain-like_cys_pep_sf"/>
</dbReference>
<comment type="caution">
    <text evidence="2">The sequence shown here is derived from an EMBL/GenBank/DDBJ whole genome shotgun (WGS) entry which is preliminary data.</text>
</comment>
<feature type="domain" description="Transglutaminase-like" evidence="1">
    <location>
        <begin position="172"/>
        <end position="248"/>
    </location>
</feature>
<organism evidence="2">
    <name type="scientific">marine sediment metagenome</name>
    <dbReference type="NCBI Taxonomy" id="412755"/>
    <lineage>
        <taxon>unclassified sequences</taxon>
        <taxon>metagenomes</taxon>
        <taxon>ecological metagenomes</taxon>
    </lineage>
</organism>
<dbReference type="EMBL" id="LAZR01001128">
    <property type="protein sequence ID" value="KKN50197.1"/>
    <property type="molecule type" value="Genomic_DNA"/>
</dbReference>
<dbReference type="Pfam" id="PF01841">
    <property type="entry name" value="Transglut_core"/>
    <property type="match status" value="1"/>
</dbReference>
<dbReference type="InterPro" id="IPR018667">
    <property type="entry name" value="DUF2126"/>
</dbReference>
<accession>A0A0F9RK36</accession>
<dbReference type="SMART" id="SM00460">
    <property type="entry name" value="TGc"/>
    <property type="match status" value="1"/>
</dbReference>
<dbReference type="PANTHER" id="PTHR33490:SF1">
    <property type="entry name" value="SLL1233 PROTEIN"/>
    <property type="match status" value="1"/>
</dbReference>
<dbReference type="InterPro" id="IPR013589">
    <property type="entry name" value="Bac_transglu_N"/>
</dbReference>
<protein>
    <recommendedName>
        <fullName evidence="1">Transglutaminase-like domain-containing protein</fullName>
    </recommendedName>
</protein>
<proteinExistence type="predicted"/>
<evidence type="ECO:0000313" key="2">
    <source>
        <dbReference type="EMBL" id="KKN50197.1"/>
    </source>
</evidence>
<reference evidence="2" key="1">
    <citation type="journal article" date="2015" name="Nature">
        <title>Complex archaea that bridge the gap between prokaryotes and eukaryotes.</title>
        <authorList>
            <person name="Spang A."/>
            <person name="Saw J.H."/>
            <person name="Jorgensen S.L."/>
            <person name="Zaremba-Niedzwiedzka K."/>
            <person name="Martijn J."/>
            <person name="Lind A.E."/>
            <person name="van Eijk R."/>
            <person name="Schleper C."/>
            <person name="Guy L."/>
            <person name="Ettema T.J."/>
        </authorList>
    </citation>
    <scope>NUCLEOTIDE SEQUENCE</scope>
</reference>
<dbReference type="SUPFAM" id="SSF54001">
    <property type="entry name" value="Cysteine proteinases"/>
    <property type="match status" value="1"/>
</dbReference>
<evidence type="ECO:0000259" key="1">
    <source>
        <dbReference type="SMART" id="SM00460"/>
    </source>
</evidence>
<dbReference type="Gene3D" id="3.10.620.30">
    <property type="match status" value="1"/>
</dbReference>
<dbReference type="InterPro" id="IPR002931">
    <property type="entry name" value="Transglutaminase-like"/>
</dbReference>